<name>A0ABT9UAX3_PAEHA</name>
<protein>
    <submittedName>
        <fullName evidence="1">Uncharacterized protein</fullName>
    </submittedName>
</protein>
<dbReference type="Proteomes" id="UP001229346">
    <property type="component" value="Unassembled WGS sequence"/>
</dbReference>
<dbReference type="RefSeq" id="WP_307210697.1">
    <property type="nucleotide sequence ID" value="NZ_JAUSST010000015.1"/>
</dbReference>
<accession>A0ABT9UAX3</accession>
<evidence type="ECO:0000313" key="1">
    <source>
        <dbReference type="EMBL" id="MDQ0116807.1"/>
    </source>
</evidence>
<reference evidence="1 2" key="1">
    <citation type="submission" date="2023-07" db="EMBL/GenBank/DDBJ databases">
        <title>Sorghum-associated microbial communities from plants grown in Nebraska, USA.</title>
        <authorList>
            <person name="Schachtman D."/>
        </authorList>
    </citation>
    <scope>NUCLEOTIDE SEQUENCE [LARGE SCALE GENOMIC DNA]</scope>
    <source>
        <strain evidence="1 2">CC482</strain>
    </source>
</reference>
<organism evidence="1 2">
    <name type="scientific">Paenibacillus harenae</name>
    <dbReference type="NCBI Taxonomy" id="306543"/>
    <lineage>
        <taxon>Bacteria</taxon>
        <taxon>Bacillati</taxon>
        <taxon>Bacillota</taxon>
        <taxon>Bacilli</taxon>
        <taxon>Bacillales</taxon>
        <taxon>Paenibacillaceae</taxon>
        <taxon>Paenibacillus</taxon>
    </lineage>
</organism>
<evidence type="ECO:0000313" key="2">
    <source>
        <dbReference type="Proteomes" id="UP001229346"/>
    </source>
</evidence>
<keyword evidence="2" id="KW-1185">Reference proteome</keyword>
<dbReference type="EMBL" id="JAUSSU010000027">
    <property type="protein sequence ID" value="MDQ0116807.1"/>
    <property type="molecule type" value="Genomic_DNA"/>
</dbReference>
<sequence>MNEQFDGYLDKLGFGSSNYESARNSMLAPDLKDAEKQALIDGYVQDQVKRN</sequence>
<gene>
    <name evidence="1" type="ORF">J2T15_006294</name>
</gene>
<comment type="caution">
    <text evidence="1">The sequence shown here is derived from an EMBL/GenBank/DDBJ whole genome shotgun (WGS) entry which is preliminary data.</text>
</comment>
<proteinExistence type="predicted"/>